<evidence type="ECO:0000313" key="2">
    <source>
        <dbReference type="Proteomes" id="UP001066276"/>
    </source>
</evidence>
<dbReference type="EMBL" id="JANPWB010000011">
    <property type="protein sequence ID" value="KAJ1131174.1"/>
    <property type="molecule type" value="Genomic_DNA"/>
</dbReference>
<dbReference type="Proteomes" id="UP001066276">
    <property type="component" value="Chromosome 7"/>
</dbReference>
<protein>
    <submittedName>
        <fullName evidence="1">Uncharacterized protein</fullName>
    </submittedName>
</protein>
<evidence type="ECO:0000313" key="1">
    <source>
        <dbReference type="EMBL" id="KAJ1131174.1"/>
    </source>
</evidence>
<gene>
    <name evidence="1" type="ORF">NDU88_009513</name>
</gene>
<proteinExistence type="predicted"/>
<organism evidence="1 2">
    <name type="scientific">Pleurodeles waltl</name>
    <name type="common">Iberian ribbed newt</name>
    <dbReference type="NCBI Taxonomy" id="8319"/>
    <lineage>
        <taxon>Eukaryota</taxon>
        <taxon>Metazoa</taxon>
        <taxon>Chordata</taxon>
        <taxon>Craniata</taxon>
        <taxon>Vertebrata</taxon>
        <taxon>Euteleostomi</taxon>
        <taxon>Amphibia</taxon>
        <taxon>Batrachia</taxon>
        <taxon>Caudata</taxon>
        <taxon>Salamandroidea</taxon>
        <taxon>Salamandridae</taxon>
        <taxon>Pleurodelinae</taxon>
        <taxon>Pleurodeles</taxon>
    </lineage>
</organism>
<sequence>MLLRPMLDEELGVQDLELYFAVAQLQWPMCRLAGDGTVEGRVIQADLKGTDVLEWLLLPEGPAIGMGRTTCSFVFDI</sequence>
<name>A0AAV7PTG7_PLEWA</name>
<keyword evidence="2" id="KW-1185">Reference proteome</keyword>
<dbReference type="AlphaFoldDB" id="A0AAV7PTG7"/>
<reference evidence="1" key="1">
    <citation type="journal article" date="2022" name="bioRxiv">
        <title>Sequencing and chromosome-scale assembly of the giantPleurodeles waltlgenome.</title>
        <authorList>
            <person name="Brown T."/>
            <person name="Elewa A."/>
            <person name="Iarovenko S."/>
            <person name="Subramanian E."/>
            <person name="Araus A.J."/>
            <person name="Petzold A."/>
            <person name="Susuki M."/>
            <person name="Suzuki K.-i.T."/>
            <person name="Hayashi T."/>
            <person name="Toyoda A."/>
            <person name="Oliveira C."/>
            <person name="Osipova E."/>
            <person name="Leigh N.D."/>
            <person name="Simon A."/>
            <person name="Yun M.H."/>
        </authorList>
    </citation>
    <scope>NUCLEOTIDE SEQUENCE</scope>
    <source>
        <strain evidence="1">20211129_DDA</strain>
        <tissue evidence="1">Liver</tissue>
    </source>
</reference>
<accession>A0AAV7PTG7</accession>
<comment type="caution">
    <text evidence="1">The sequence shown here is derived from an EMBL/GenBank/DDBJ whole genome shotgun (WGS) entry which is preliminary data.</text>
</comment>